<dbReference type="EMBL" id="CP036295">
    <property type="protein sequence ID" value="QCC84367.1"/>
    <property type="molecule type" value="Genomic_DNA"/>
</dbReference>
<name>A0A4P7UGC5_DESDE</name>
<dbReference type="RefSeq" id="WP_136398617.1">
    <property type="nucleotide sequence ID" value="NZ_CP036295.1"/>
</dbReference>
<reference evidence="1 2" key="1">
    <citation type="submission" date="2019-02" db="EMBL/GenBank/DDBJ databases">
        <title>Complete Genome Sequence of Desulfovibrio desulfuricans IC1, a Sulfonate Utilizing Anaerobe.</title>
        <authorList>
            <person name="Day L.A."/>
            <person name="De Leon K.B."/>
            <person name="Wall J.D."/>
        </authorList>
    </citation>
    <scope>NUCLEOTIDE SEQUENCE [LARGE SCALE GENOMIC DNA]</scope>
    <source>
        <strain evidence="1 2">IC1</strain>
    </source>
</reference>
<evidence type="ECO:0000313" key="1">
    <source>
        <dbReference type="EMBL" id="QCC84367.1"/>
    </source>
</evidence>
<dbReference type="PANTHER" id="PTHR41368">
    <property type="entry name" value="PROTEIN YGHO"/>
    <property type="match status" value="1"/>
</dbReference>
<dbReference type="InterPro" id="IPR016181">
    <property type="entry name" value="Acyl_CoA_acyltransferase"/>
</dbReference>
<dbReference type="OrthoDB" id="9806005at2"/>
<gene>
    <name evidence="1" type="ORF">DDIC_00440</name>
</gene>
<dbReference type="AlphaFoldDB" id="A0A4P7UGC5"/>
<protein>
    <recommendedName>
        <fullName evidence="3">N-acetyltransferase</fullName>
    </recommendedName>
</protein>
<dbReference type="SUPFAM" id="SSF55729">
    <property type="entry name" value="Acyl-CoA N-acyltransferases (Nat)"/>
    <property type="match status" value="1"/>
</dbReference>
<evidence type="ECO:0008006" key="3">
    <source>
        <dbReference type="Google" id="ProtNLM"/>
    </source>
</evidence>
<accession>A0A4P7UGC5</accession>
<proteinExistence type="predicted"/>
<dbReference type="PANTHER" id="PTHR41368:SF1">
    <property type="entry name" value="PROTEIN YGHO"/>
    <property type="match status" value="1"/>
</dbReference>
<sequence length="376" mass="43317">MSLTIIPARSKQEFALFMDLPWSLYERDSLWTPGLKSQDAELLTPGEHPFWESARRELFLAMRDGRPVGRIAAIVDDKYNAYANEKCGAFGFFECANDQEAAHALLDAARDWLAGQGMAFMRGPLNPSANYTCGLLVDGFEHAPSIMMPWNPPYYAELLETWHLRKEQDLFAYLIERSRIAQPDWLNAEVARLKAEGRFTCRTSSKATLADDIRTMLDLYKISWAKNWGFSPLSDGEAEHHVKELKGVLDPEFFVLFFHNNEPAAGMVALPDMAPLLRRLNGKLGISALWHWWQSRAEIRGGYRIILFGIREEFRLMGLPLLLLDFLLEKARQKPDFQWVEGSWVLEDNVPVNELIEDFSGQLTKRYRIYRREIQP</sequence>
<evidence type="ECO:0000313" key="2">
    <source>
        <dbReference type="Proteomes" id="UP000297065"/>
    </source>
</evidence>
<dbReference type="Gene3D" id="3.40.630.30">
    <property type="match status" value="1"/>
</dbReference>
<dbReference type="Proteomes" id="UP000297065">
    <property type="component" value="Chromosome"/>
</dbReference>
<dbReference type="InterPro" id="IPR039968">
    <property type="entry name" value="BcerS-like"/>
</dbReference>
<organism evidence="1 2">
    <name type="scientific">Desulfovibrio desulfuricans</name>
    <dbReference type="NCBI Taxonomy" id="876"/>
    <lineage>
        <taxon>Bacteria</taxon>
        <taxon>Pseudomonadati</taxon>
        <taxon>Thermodesulfobacteriota</taxon>
        <taxon>Desulfovibrionia</taxon>
        <taxon>Desulfovibrionales</taxon>
        <taxon>Desulfovibrionaceae</taxon>
        <taxon>Desulfovibrio</taxon>
    </lineage>
</organism>